<evidence type="ECO:0000259" key="4">
    <source>
        <dbReference type="PROSITE" id="PS51720"/>
    </source>
</evidence>
<dbReference type="PANTHER" id="PTHR10903">
    <property type="entry name" value="GTPASE, IMAP FAMILY MEMBER-RELATED"/>
    <property type="match status" value="1"/>
</dbReference>
<reference evidence="5" key="2">
    <citation type="submission" date="2025-09" db="UniProtKB">
        <authorList>
            <consortium name="Ensembl"/>
        </authorList>
    </citation>
    <scope>IDENTIFICATION</scope>
</reference>
<evidence type="ECO:0000313" key="5">
    <source>
        <dbReference type="Ensembl" id="ENSCLMP00005028130.1"/>
    </source>
</evidence>
<organism evidence="5 6">
    <name type="scientific">Cyclopterus lumpus</name>
    <name type="common">Lumpsucker</name>
    <dbReference type="NCBI Taxonomy" id="8103"/>
    <lineage>
        <taxon>Eukaryota</taxon>
        <taxon>Metazoa</taxon>
        <taxon>Chordata</taxon>
        <taxon>Craniata</taxon>
        <taxon>Vertebrata</taxon>
        <taxon>Euteleostomi</taxon>
        <taxon>Actinopterygii</taxon>
        <taxon>Neopterygii</taxon>
        <taxon>Teleostei</taxon>
        <taxon>Neoteleostei</taxon>
        <taxon>Acanthomorphata</taxon>
        <taxon>Eupercaria</taxon>
        <taxon>Perciformes</taxon>
        <taxon>Cottioidei</taxon>
        <taxon>Cottales</taxon>
        <taxon>Cyclopteridae</taxon>
        <taxon>Cyclopterus</taxon>
    </lineage>
</organism>
<comment type="similarity">
    <text evidence="1">Belongs to the TRAFAC class TrmE-Era-EngA-EngB-Septin-like GTPase superfamily. AIG1/Toc34/Toc159-like paraseptin GTPase family. IAN subfamily.</text>
</comment>
<dbReference type="GO" id="GO:0005525">
    <property type="term" value="F:GTP binding"/>
    <property type="evidence" value="ECO:0007669"/>
    <property type="project" value="UniProtKB-KW"/>
</dbReference>
<evidence type="ECO:0000256" key="1">
    <source>
        <dbReference type="ARBA" id="ARBA00008535"/>
    </source>
</evidence>
<evidence type="ECO:0000256" key="3">
    <source>
        <dbReference type="ARBA" id="ARBA00023134"/>
    </source>
</evidence>
<dbReference type="InterPro" id="IPR006703">
    <property type="entry name" value="G_AIG1"/>
</dbReference>
<dbReference type="PANTHER" id="PTHR10903:SF148">
    <property type="entry name" value="LEUCINE-RICH REPEAT-CONTAINING PROTEIN DDB_G0290503"/>
    <property type="match status" value="1"/>
</dbReference>
<dbReference type="InterPro" id="IPR027417">
    <property type="entry name" value="P-loop_NTPase"/>
</dbReference>
<evidence type="ECO:0000256" key="2">
    <source>
        <dbReference type="ARBA" id="ARBA00022741"/>
    </source>
</evidence>
<dbReference type="Pfam" id="PF04548">
    <property type="entry name" value="AIG1"/>
    <property type="match status" value="1"/>
</dbReference>
<keyword evidence="3" id="KW-0342">GTP-binding</keyword>
<proteinExistence type="inferred from homology"/>
<sequence>MDSRLPPDSRIDPPALPELRLVLLGRKGAGKSAAGNTILGGVGGFESGKPTEECVKRRADVAGRRVTVVDTPGWEWYYPLNSTPNWVRRETLRSVSLCPPGPHAVLLVVRSCASITEDCISEIEEHLGPLGKGVWEHAVLLFTRGDELGLASMEDLRGLLEKCRGRYHVISSFNQRLKDVGDKMLRQEDELKNMREREVKRMRWFF</sequence>
<keyword evidence="2" id="KW-0547">Nucleotide-binding</keyword>
<keyword evidence="6" id="KW-1185">Reference proteome</keyword>
<evidence type="ECO:0000313" key="6">
    <source>
        <dbReference type="Proteomes" id="UP000694565"/>
    </source>
</evidence>
<accession>A0A8C2ZIT9</accession>
<protein>
    <recommendedName>
        <fullName evidence="4">AIG1-type G domain-containing protein</fullName>
    </recommendedName>
</protein>
<dbReference type="GeneTree" id="ENSGT00940000162556"/>
<reference evidence="5" key="1">
    <citation type="submission" date="2025-08" db="UniProtKB">
        <authorList>
            <consortium name="Ensembl"/>
        </authorList>
    </citation>
    <scope>IDENTIFICATION</scope>
</reference>
<dbReference type="InterPro" id="IPR045058">
    <property type="entry name" value="GIMA/IAN/Toc"/>
</dbReference>
<dbReference type="Ensembl" id="ENSCLMT00005029330.1">
    <property type="protein sequence ID" value="ENSCLMP00005028130.1"/>
    <property type="gene ID" value="ENSCLMG00005013702.1"/>
</dbReference>
<dbReference type="AlphaFoldDB" id="A0A8C2ZIT9"/>
<dbReference type="SUPFAM" id="SSF52540">
    <property type="entry name" value="P-loop containing nucleoside triphosphate hydrolases"/>
    <property type="match status" value="1"/>
</dbReference>
<dbReference type="Proteomes" id="UP000694565">
    <property type="component" value="Unplaced"/>
</dbReference>
<feature type="domain" description="AIG1-type G" evidence="4">
    <location>
        <begin position="16"/>
        <end position="206"/>
    </location>
</feature>
<dbReference type="PROSITE" id="PS51720">
    <property type="entry name" value="G_AIG1"/>
    <property type="match status" value="1"/>
</dbReference>
<dbReference type="Gene3D" id="3.40.50.300">
    <property type="entry name" value="P-loop containing nucleotide triphosphate hydrolases"/>
    <property type="match status" value="1"/>
</dbReference>
<name>A0A8C2ZIT9_CYCLU</name>